<proteinExistence type="inferred from homology"/>
<dbReference type="Gene3D" id="3.10.180.10">
    <property type="entry name" value="2,3-Dihydroxybiphenyl 1,2-Dioxygenase, domain 1"/>
    <property type="match status" value="2"/>
</dbReference>
<keyword evidence="7 10" id="KW-0408">Iron</keyword>
<evidence type="ECO:0000256" key="3">
    <source>
        <dbReference type="ARBA" id="ARBA00013222"/>
    </source>
</evidence>
<dbReference type="EMBL" id="JANBOI010001760">
    <property type="protein sequence ID" value="KAJ1726129.1"/>
    <property type="molecule type" value="Genomic_DNA"/>
</dbReference>
<evidence type="ECO:0000256" key="2">
    <source>
        <dbReference type="ARBA" id="ARBA00005877"/>
    </source>
</evidence>
<comment type="pathway">
    <text evidence="1">Amino-acid degradation; L-phenylalanine degradation; acetoacetate and fumarate from L-phenylalanine: step 3/6.</text>
</comment>
<dbReference type="InterPro" id="IPR037523">
    <property type="entry name" value="VOC_core"/>
</dbReference>
<feature type="binding site" evidence="10">
    <location>
        <position position="354"/>
    </location>
    <ligand>
        <name>Fe cation</name>
        <dbReference type="ChEBI" id="CHEBI:24875"/>
    </ligand>
</feature>
<sequence>MTSYADKGVKPGVNYEAFHHITFWVGNAKQAAAYYITHFGFRYVGYQGLETGQRDVASHVVGSGELVFVFQSALRPGNKEMAEFLGQHGDGVKNVAFTVDDARECYRLAVEKGAVSVREPWTERGGGGDDGDGEVTMATIRVYGDTDHTFVEKGTYRGAFLPGFAAAKHGPHALDAVLPPVPVSFIDHCVSNQPENQMVEVTQRYERMLGFHRFWSVDDKDISTEYSSLRSIVMAEWNEKVKMPINEPAKGLRKSQIDEYIEFYGGPGIQHIAVRTGDIITAVTNMKKRGAQFLETPKTYYDDLRERLQHSKITVVEDLDMLEKLHILVDFDDQGYLLQIFTMPLEDRPTVFLEFIQRHNHQGFGAGNFGQLFKAIEREQALRGNL</sequence>
<dbReference type="NCBIfam" id="TIGR01263">
    <property type="entry name" value="4HPPD"/>
    <property type="match status" value="1"/>
</dbReference>
<dbReference type="GO" id="GO:0046872">
    <property type="term" value="F:metal ion binding"/>
    <property type="evidence" value="ECO:0007669"/>
    <property type="project" value="UniProtKB-KW"/>
</dbReference>
<gene>
    <name evidence="12" type="ORF">LPJ61_005398</name>
</gene>
<dbReference type="OrthoDB" id="414569at2759"/>
<dbReference type="FunFam" id="3.10.180.10:FF:000001">
    <property type="entry name" value="4-hydroxyphenylpyruvate dioxygenase"/>
    <property type="match status" value="1"/>
</dbReference>
<reference evidence="12" key="1">
    <citation type="submission" date="2022-07" db="EMBL/GenBank/DDBJ databases">
        <title>Phylogenomic reconstructions and comparative analyses of Kickxellomycotina fungi.</title>
        <authorList>
            <person name="Reynolds N.K."/>
            <person name="Stajich J.E."/>
            <person name="Barry K."/>
            <person name="Grigoriev I.V."/>
            <person name="Crous P."/>
            <person name="Smith M.E."/>
        </authorList>
    </citation>
    <scope>NUCLEOTIDE SEQUENCE</scope>
    <source>
        <strain evidence="12">BCRC 34381</strain>
    </source>
</reference>
<feature type="domain" description="VOC" evidence="11">
    <location>
        <begin position="17"/>
        <end position="153"/>
    </location>
</feature>
<dbReference type="Pfam" id="PF00903">
    <property type="entry name" value="Glyoxalase"/>
    <property type="match status" value="2"/>
</dbReference>
<evidence type="ECO:0000256" key="5">
    <source>
        <dbReference type="ARBA" id="ARBA00022737"/>
    </source>
</evidence>
<keyword evidence="8" id="KW-0585">Phenylalanine catabolism</keyword>
<dbReference type="Proteomes" id="UP001143981">
    <property type="component" value="Unassembled WGS sequence"/>
</dbReference>
<dbReference type="PANTHER" id="PTHR11959:SF1">
    <property type="entry name" value="4-HYDROXYPHENYLPYRUVATE DIOXYGENASE"/>
    <property type="match status" value="1"/>
</dbReference>
<comment type="cofactor">
    <cofactor evidence="10">
        <name>Fe cation</name>
        <dbReference type="ChEBI" id="CHEBI:24875"/>
    </cofactor>
    <text evidence="10">Binds 1 Fe cation per subunit.</text>
</comment>
<dbReference type="CDD" id="cd07250">
    <property type="entry name" value="HPPD_C_like"/>
    <property type="match status" value="1"/>
</dbReference>
<dbReference type="InterPro" id="IPR005956">
    <property type="entry name" value="4OHPhenylPyrv_dOase"/>
</dbReference>
<evidence type="ECO:0000313" key="12">
    <source>
        <dbReference type="EMBL" id="KAJ1726129.1"/>
    </source>
</evidence>
<dbReference type="InterPro" id="IPR029068">
    <property type="entry name" value="Glyas_Bleomycin-R_OHBP_Dase"/>
</dbReference>
<dbReference type="InterPro" id="IPR041735">
    <property type="entry name" value="4OHPhenylPyrv_dOase_C"/>
</dbReference>
<dbReference type="CDD" id="cd08342">
    <property type="entry name" value="HPPD_N_like"/>
    <property type="match status" value="1"/>
</dbReference>
<evidence type="ECO:0000256" key="10">
    <source>
        <dbReference type="PIRSR" id="PIRSR009283-1"/>
    </source>
</evidence>
<keyword evidence="4 10" id="KW-0479">Metal-binding</keyword>
<evidence type="ECO:0000256" key="9">
    <source>
        <dbReference type="PIRNR" id="PIRNR009283"/>
    </source>
</evidence>
<dbReference type="InterPro" id="IPR041736">
    <property type="entry name" value="4OHPhenylPyrv_dOase_N"/>
</dbReference>
<evidence type="ECO:0000259" key="11">
    <source>
        <dbReference type="PROSITE" id="PS51819"/>
    </source>
</evidence>
<dbReference type="GO" id="GO:0003868">
    <property type="term" value="F:4-hydroxyphenylpyruvate dioxygenase activity"/>
    <property type="evidence" value="ECO:0007669"/>
    <property type="project" value="InterPro"/>
</dbReference>
<dbReference type="PIRSF" id="PIRSF009283">
    <property type="entry name" value="HPP_dOase"/>
    <property type="match status" value="1"/>
</dbReference>
<evidence type="ECO:0000256" key="4">
    <source>
        <dbReference type="ARBA" id="ARBA00022723"/>
    </source>
</evidence>
<evidence type="ECO:0000313" key="13">
    <source>
        <dbReference type="Proteomes" id="UP001143981"/>
    </source>
</evidence>
<evidence type="ECO:0000256" key="1">
    <source>
        <dbReference type="ARBA" id="ARBA00005162"/>
    </source>
</evidence>
<feature type="domain" description="VOC" evidence="11">
    <location>
        <begin position="185"/>
        <end position="343"/>
    </location>
</feature>
<dbReference type="PROSITE" id="PS51819">
    <property type="entry name" value="VOC"/>
    <property type="match status" value="2"/>
</dbReference>
<dbReference type="GO" id="GO:0006559">
    <property type="term" value="P:L-phenylalanine catabolic process"/>
    <property type="evidence" value="ECO:0007669"/>
    <property type="project" value="UniProtKB-KW"/>
</dbReference>
<dbReference type="AlphaFoldDB" id="A0A9W7Y7P7"/>
<organism evidence="12 13">
    <name type="scientific">Coemansia biformis</name>
    <dbReference type="NCBI Taxonomy" id="1286918"/>
    <lineage>
        <taxon>Eukaryota</taxon>
        <taxon>Fungi</taxon>
        <taxon>Fungi incertae sedis</taxon>
        <taxon>Zoopagomycota</taxon>
        <taxon>Kickxellomycotina</taxon>
        <taxon>Kickxellomycetes</taxon>
        <taxon>Kickxellales</taxon>
        <taxon>Kickxellaceae</taxon>
        <taxon>Coemansia</taxon>
    </lineage>
</organism>
<comment type="caution">
    <text evidence="12">The sequence shown here is derived from an EMBL/GenBank/DDBJ whole genome shotgun (WGS) entry which is preliminary data.</text>
</comment>
<dbReference type="GO" id="GO:0006572">
    <property type="term" value="P:L-tyrosine catabolic process"/>
    <property type="evidence" value="ECO:0007669"/>
    <property type="project" value="UniProtKB-KW"/>
</dbReference>
<dbReference type="InterPro" id="IPR004360">
    <property type="entry name" value="Glyas_Fos-R_dOase_dom"/>
</dbReference>
<keyword evidence="6" id="KW-0828">Tyrosine catabolism</keyword>
<name>A0A9W7Y7P7_9FUNG</name>
<evidence type="ECO:0000256" key="7">
    <source>
        <dbReference type="ARBA" id="ARBA00023004"/>
    </source>
</evidence>
<dbReference type="PANTHER" id="PTHR11959">
    <property type="entry name" value="4-HYDROXYPHENYLPYRUVATE DIOXYGENASE"/>
    <property type="match status" value="1"/>
</dbReference>
<keyword evidence="5" id="KW-0677">Repeat</keyword>
<feature type="binding site" evidence="10">
    <location>
        <position position="271"/>
    </location>
    <ligand>
        <name>Fe cation</name>
        <dbReference type="ChEBI" id="CHEBI:24875"/>
    </ligand>
</feature>
<feature type="binding site" evidence="10">
    <location>
        <position position="188"/>
    </location>
    <ligand>
        <name>Fe cation</name>
        <dbReference type="ChEBI" id="CHEBI:24875"/>
    </ligand>
</feature>
<evidence type="ECO:0000256" key="8">
    <source>
        <dbReference type="ARBA" id="ARBA00023232"/>
    </source>
</evidence>
<keyword evidence="13" id="KW-1185">Reference proteome</keyword>
<protein>
    <recommendedName>
        <fullName evidence="3 9">4-hydroxyphenylpyruvate dioxygenase</fullName>
    </recommendedName>
</protein>
<evidence type="ECO:0000256" key="6">
    <source>
        <dbReference type="ARBA" id="ARBA00022878"/>
    </source>
</evidence>
<comment type="similarity">
    <text evidence="2 9">Belongs to the 4HPPD family.</text>
</comment>
<dbReference type="SUPFAM" id="SSF54593">
    <property type="entry name" value="Glyoxalase/Bleomycin resistance protein/Dihydroxybiphenyl dioxygenase"/>
    <property type="match status" value="1"/>
</dbReference>
<accession>A0A9W7Y7P7</accession>